<name>A0ABX8KS22_9ENTR</name>
<gene>
    <name evidence="1" type="ORF">I6L58_06940</name>
</gene>
<protein>
    <recommendedName>
        <fullName evidence="3">Bacteriophage protein</fullName>
    </recommendedName>
</protein>
<dbReference type="Pfam" id="PF23982">
    <property type="entry name" value="XM1_gp53_minor_capsid"/>
    <property type="match status" value="1"/>
</dbReference>
<reference evidence="1 2" key="1">
    <citation type="submission" date="2021-06" db="EMBL/GenBank/DDBJ databases">
        <title>FDA dAtabase for Regulatory Grade micrObial Sequences (FDA-ARGOS): Supporting development and validation of Infectious Disease Dx tests.</title>
        <authorList>
            <person name="Sproer C."/>
            <person name="Gronow S."/>
            <person name="Severitt S."/>
            <person name="Schroder I."/>
            <person name="Tallon L."/>
            <person name="Sadzewicz L."/>
            <person name="Zhao X."/>
            <person name="Boylan J."/>
            <person name="Ott S."/>
            <person name="Bowen H."/>
            <person name="Vavikolanu K."/>
            <person name="Mehta A."/>
            <person name="Aluvathingal J."/>
            <person name="Nadendla S."/>
            <person name="Lowell S."/>
            <person name="Myers T."/>
            <person name="Yan Y."/>
        </authorList>
    </citation>
    <scope>NUCLEOTIDE SEQUENCE [LARGE SCALE GENOMIC DNA]</scope>
    <source>
        <strain evidence="1 2">FDAARGOS 1428</strain>
    </source>
</reference>
<accession>A0ABX8KS22</accession>
<dbReference type="Proteomes" id="UP000683583">
    <property type="component" value="Chromosome"/>
</dbReference>
<dbReference type="EMBL" id="CP077290">
    <property type="protein sequence ID" value="QXA50763.1"/>
    <property type="molecule type" value="Genomic_DNA"/>
</dbReference>
<organism evidence="1 2">
    <name type="scientific">Enterobacter cancerogenus</name>
    <dbReference type="NCBI Taxonomy" id="69218"/>
    <lineage>
        <taxon>Bacteria</taxon>
        <taxon>Pseudomonadati</taxon>
        <taxon>Pseudomonadota</taxon>
        <taxon>Gammaproteobacteria</taxon>
        <taxon>Enterobacterales</taxon>
        <taxon>Enterobacteriaceae</taxon>
        <taxon>Enterobacter</taxon>
        <taxon>Enterobacter cloacae complex</taxon>
    </lineage>
</organism>
<dbReference type="RefSeq" id="WP_088207781.1">
    <property type="nucleotide sequence ID" value="NZ_CP077290.1"/>
</dbReference>
<keyword evidence="2" id="KW-1185">Reference proteome</keyword>
<sequence>MTNTILYRMSAGIAGGISRPQDLTVEPHILDATKPFPAYGLGGKIVGGKFVPIEAADPVTVLAGIFVRPYPTASQPDKIRQVGTGYNFAGDNLKRGYVTVNIGGDASAVALYAPVFMRVGTPTAASPLGAFLAAADDTNTVQITNAYFNGPGDADGNIELAYNI</sequence>
<evidence type="ECO:0000313" key="2">
    <source>
        <dbReference type="Proteomes" id="UP000683583"/>
    </source>
</evidence>
<evidence type="ECO:0008006" key="3">
    <source>
        <dbReference type="Google" id="ProtNLM"/>
    </source>
</evidence>
<proteinExistence type="predicted"/>
<evidence type="ECO:0000313" key="1">
    <source>
        <dbReference type="EMBL" id="QXA50763.1"/>
    </source>
</evidence>
<dbReference type="InterPro" id="IPR056914">
    <property type="entry name" value="Gp53-like"/>
</dbReference>